<evidence type="ECO:0000256" key="2">
    <source>
        <dbReference type="PIRSR" id="PIRSR605754-1"/>
    </source>
</evidence>
<dbReference type="InterPro" id="IPR023365">
    <property type="entry name" value="Sortase_dom-sf"/>
</dbReference>
<dbReference type="STRING" id="1499687.BN1080_02753"/>
<dbReference type="CDD" id="cd05829">
    <property type="entry name" value="Sortase_F"/>
    <property type="match status" value="1"/>
</dbReference>
<dbReference type="Gene3D" id="2.40.260.10">
    <property type="entry name" value="Sortase"/>
    <property type="match status" value="1"/>
</dbReference>
<dbReference type="Pfam" id="PF04203">
    <property type="entry name" value="Sortase"/>
    <property type="match status" value="1"/>
</dbReference>
<keyword evidence="1" id="KW-0378">Hydrolase</keyword>
<name>A0A098EN82_9BACL</name>
<dbReference type="AlphaFoldDB" id="A0A098EN82"/>
<dbReference type="Proteomes" id="UP000043699">
    <property type="component" value="Unassembled WGS sequence"/>
</dbReference>
<gene>
    <name evidence="3" type="ORF">BN1080_02753</name>
</gene>
<dbReference type="EMBL" id="CCXS01000001">
    <property type="protein sequence ID" value="CEG23749.1"/>
    <property type="molecule type" value="Genomic_DNA"/>
</dbReference>
<reference evidence="3 4" key="1">
    <citation type="submission" date="2014-09" db="EMBL/GenBank/DDBJ databases">
        <authorList>
            <person name="Urmite Genomes Urmite Genomes"/>
        </authorList>
    </citation>
    <scope>NUCLEOTIDE SEQUENCE [LARGE SCALE GENOMIC DNA]</scope>
    <source>
        <strain evidence="3 4">ES2</strain>
    </source>
</reference>
<dbReference type="SUPFAM" id="SSF63817">
    <property type="entry name" value="Sortase"/>
    <property type="match status" value="1"/>
</dbReference>
<evidence type="ECO:0000313" key="3">
    <source>
        <dbReference type="EMBL" id="CEG23749.1"/>
    </source>
</evidence>
<protein>
    <submittedName>
        <fullName evidence="3">Sortase family protein</fullName>
    </submittedName>
</protein>
<organism evidence="3 4">
    <name type="scientific">Planococcus massiliensis</name>
    <dbReference type="NCBI Taxonomy" id="1499687"/>
    <lineage>
        <taxon>Bacteria</taxon>
        <taxon>Bacillati</taxon>
        <taxon>Bacillota</taxon>
        <taxon>Bacilli</taxon>
        <taxon>Bacillales</taxon>
        <taxon>Caryophanaceae</taxon>
        <taxon>Planococcus</taxon>
    </lineage>
</organism>
<proteinExistence type="predicted"/>
<accession>A0A098EN82</accession>
<dbReference type="InterPro" id="IPR005754">
    <property type="entry name" value="Sortase"/>
</dbReference>
<evidence type="ECO:0000256" key="1">
    <source>
        <dbReference type="ARBA" id="ARBA00022801"/>
    </source>
</evidence>
<sequence>MILAVSFVFLSGCQAQADEVSDRMEEVGFITKQPQPAKTLEMNKTAPAENPINTLSVNKGNKPETLSIPAIGIEAEVLPLGTEKDGRMAVPKTPDEVSWFEPGYLPGENGRAVIAGHVDAVGDPAIFWDLADLKACDEIMVAGGEKELKFKVYAMESVELDLADIEDIFGCRSTPELVLITCSGEFDFERGTRRERQKRTLLNRMHFLHFFFLPSLTRKSFDMLNLNEKRGRRKRNGNRN</sequence>
<keyword evidence="4" id="KW-1185">Reference proteome</keyword>
<dbReference type="InterPro" id="IPR042001">
    <property type="entry name" value="Sortase_F"/>
</dbReference>
<dbReference type="RefSeq" id="WP_234398970.1">
    <property type="nucleotide sequence ID" value="NZ_CCXS01000001.1"/>
</dbReference>
<evidence type="ECO:0000313" key="4">
    <source>
        <dbReference type="Proteomes" id="UP000043699"/>
    </source>
</evidence>
<feature type="active site" description="Acyl-thioester intermediate" evidence="2">
    <location>
        <position position="182"/>
    </location>
</feature>
<feature type="active site" description="Proton donor/acceptor" evidence="2">
    <location>
        <position position="117"/>
    </location>
</feature>
<dbReference type="GO" id="GO:0016787">
    <property type="term" value="F:hydrolase activity"/>
    <property type="evidence" value="ECO:0007669"/>
    <property type="project" value="UniProtKB-KW"/>
</dbReference>